<name>A0A251RZ48_HELAN</name>
<dbReference type="AlphaFoldDB" id="A0A251RZ48"/>
<reference evidence="2" key="1">
    <citation type="journal article" date="2017" name="Nature">
        <title>The sunflower genome provides insights into oil metabolism, flowering and Asterid evolution.</title>
        <authorList>
            <person name="Badouin H."/>
            <person name="Gouzy J."/>
            <person name="Grassa C.J."/>
            <person name="Murat F."/>
            <person name="Staton S.E."/>
            <person name="Cottret L."/>
            <person name="Lelandais-Briere C."/>
            <person name="Owens G.L."/>
            <person name="Carrere S."/>
            <person name="Mayjonade B."/>
            <person name="Legrand L."/>
            <person name="Gill N."/>
            <person name="Kane N.C."/>
            <person name="Bowers J.E."/>
            <person name="Hubner S."/>
            <person name="Bellec A."/>
            <person name="Berard A."/>
            <person name="Berges H."/>
            <person name="Blanchet N."/>
            <person name="Boniface M.C."/>
            <person name="Brunel D."/>
            <person name="Catrice O."/>
            <person name="Chaidir N."/>
            <person name="Claudel C."/>
            <person name="Donnadieu C."/>
            <person name="Faraut T."/>
            <person name="Fievet G."/>
            <person name="Helmstetter N."/>
            <person name="King M."/>
            <person name="Knapp S.J."/>
            <person name="Lai Z."/>
            <person name="Le Paslier M.C."/>
            <person name="Lippi Y."/>
            <person name="Lorenzon L."/>
            <person name="Mandel J.R."/>
            <person name="Marage G."/>
            <person name="Marchand G."/>
            <person name="Marquand E."/>
            <person name="Bret-Mestries E."/>
            <person name="Morien E."/>
            <person name="Nambeesan S."/>
            <person name="Nguyen T."/>
            <person name="Pegot-Espagnet P."/>
            <person name="Pouilly N."/>
            <person name="Raftis F."/>
            <person name="Sallet E."/>
            <person name="Schiex T."/>
            <person name="Thomas J."/>
            <person name="Vandecasteele C."/>
            <person name="Vares D."/>
            <person name="Vear F."/>
            <person name="Vautrin S."/>
            <person name="Crespi M."/>
            <person name="Mangin B."/>
            <person name="Burke J.M."/>
            <person name="Salse J."/>
            <person name="Munos S."/>
            <person name="Vincourt P."/>
            <person name="Rieseberg L.H."/>
            <person name="Langlade N.B."/>
        </authorList>
    </citation>
    <scope>NUCLEOTIDE SEQUENCE [LARGE SCALE GENOMIC DNA]</scope>
    <source>
        <strain evidence="2">cv. SF193</strain>
    </source>
</reference>
<proteinExistence type="predicted"/>
<dbReference type="PANTHER" id="PTHR31569:SF4">
    <property type="entry name" value="SWIM-TYPE DOMAIN-CONTAINING PROTEIN"/>
    <property type="match status" value="1"/>
</dbReference>
<organism evidence="1 2">
    <name type="scientific">Helianthus annuus</name>
    <name type="common">Common sunflower</name>
    <dbReference type="NCBI Taxonomy" id="4232"/>
    <lineage>
        <taxon>Eukaryota</taxon>
        <taxon>Viridiplantae</taxon>
        <taxon>Streptophyta</taxon>
        <taxon>Embryophyta</taxon>
        <taxon>Tracheophyta</taxon>
        <taxon>Spermatophyta</taxon>
        <taxon>Magnoliopsida</taxon>
        <taxon>eudicotyledons</taxon>
        <taxon>Gunneridae</taxon>
        <taxon>Pentapetalae</taxon>
        <taxon>asterids</taxon>
        <taxon>campanulids</taxon>
        <taxon>Asterales</taxon>
        <taxon>Asteraceae</taxon>
        <taxon>Asteroideae</taxon>
        <taxon>Heliantheae alliance</taxon>
        <taxon>Heliantheae</taxon>
        <taxon>Helianthus</taxon>
    </lineage>
</organism>
<protein>
    <submittedName>
        <fullName evidence="1">Putative FAR1 DNA binding domain-containing protein</fullName>
    </submittedName>
</protein>
<evidence type="ECO:0000313" key="1">
    <source>
        <dbReference type="EMBL" id="OTF91745.1"/>
    </source>
</evidence>
<dbReference type="InterPro" id="IPR052579">
    <property type="entry name" value="Zinc_finger_SWIM"/>
</dbReference>
<dbReference type="Proteomes" id="UP000215914">
    <property type="component" value="Chromosome 16"/>
</dbReference>
<accession>A0A251RZ48</accession>
<sequence>MGGFSVLRSLGDYFSLIVGIGGLGNFRFEFYHGKENGYVIVTRRSKNIGGTTGMVWLVCDRSGEHRSKATVRKAGSKKIGCSFSLLAIRDVTNDTWELKVDNANHNHEPTTSLLGHAFVRRFTKVEYKLVEQLTAQNREPRIIFQTLRKPFPDSLHVEKDVQNAVHKIRATLMDGKTPMQALEKRAA</sequence>
<keyword evidence="2" id="KW-1185">Reference proteome</keyword>
<evidence type="ECO:0000313" key="2">
    <source>
        <dbReference type="Proteomes" id="UP000215914"/>
    </source>
</evidence>
<gene>
    <name evidence="1" type="ORF">HannXRQ_Chr16g0514291</name>
</gene>
<dbReference type="EMBL" id="CM007905">
    <property type="protein sequence ID" value="OTF91745.1"/>
    <property type="molecule type" value="Genomic_DNA"/>
</dbReference>
<dbReference type="OMA" id="FYHGKEN"/>
<dbReference type="InParanoid" id="A0A251RZ48"/>
<dbReference type="PANTHER" id="PTHR31569">
    <property type="entry name" value="SWIM-TYPE DOMAIN-CONTAINING PROTEIN"/>
    <property type="match status" value="1"/>
</dbReference>